<feature type="signal peptide" evidence="4">
    <location>
        <begin position="1"/>
        <end position="25"/>
    </location>
</feature>
<feature type="region of interest" description="Disordered" evidence="3">
    <location>
        <begin position="331"/>
        <end position="360"/>
    </location>
</feature>
<dbReference type="GeneID" id="106167345"/>
<dbReference type="InterPro" id="IPR008160">
    <property type="entry name" value="Collagen"/>
</dbReference>
<dbReference type="PANTHER" id="PTHR24023">
    <property type="entry name" value="COLLAGEN ALPHA"/>
    <property type="match status" value="1"/>
</dbReference>
<dbReference type="PROSITE" id="PS51041">
    <property type="entry name" value="EMI"/>
    <property type="match status" value="1"/>
</dbReference>
<dbReference type="GO" id="GO:0030020">
    <property type="term" value="F:extracellular matrix structural constituent conferring tensile strength"/>
    <property type="evidence" value="ECO:0007669"/>
    <property type="project" value="TreeGrafter"/>
</dbReference>
<dbReference type="RefSeq" id="XP_013401544.1">
    <property type="nucleotide sequence ID" value="XM_013546090.1"/>
</dbReference>
<evidence type="ECO:0000256" key="2">
    <source>
        <dbReference type="ARBA" id="ARBA00023157"/>
    </source>
</evidence>
<gene>
    <name evidence="7" type="primary">LOC106167345</name>
</gene>
<proteinExistence type="predicted"/>
<feature type="compositionally biased region" description="Polar residues" evidence="3">
    <location>
        <begin position="182"/>
        <end position="192"/>
    </location>
</feature>
<feature type="compositionally biased region" description="Pro residues" evidence="3">
    <location>
        <begin position="194"/>
        <end position="203"/>
    </location>
</feature>
<evidence type="ECO:0000259" key="5">
    <source>
        <dbReference type="PROSITE" id="PS51041"/>
    </source>
</evidence>
<keyword evidence="2" id="KW-1015">Disulfide bond</keyword>
<dbReference type="PANTHER" id="PTHR24023:SF1106">
    <property type="entry name" value="VIKING, ISOFORM A"/>
    <property type="match status" value="1"/>
</dbReference>
<dbReference type="InterPro" id="IPR011489">
    <property type="entry name" value="EMI_domain"/>
</dbReference>
<keyword evidence="1 4" id="KW-0732">Signal</keyword>
<dbReference type="STRING" id="7574.A0A1S3IVH1"/>
<evidence type="ECO:0000256" key="4">
    <source>
        <dbReference type="SAM" id="SignalP"/>
    </source>
</evidence>
<evidence type="ECO:0000256" key="3">
    <source>
        <dbReference type="SAM" id="MobiDB-lite"/>
    </source>
</evidence>
<evidence type="ECO:0000256" key="1">
    <source>
        <dbReference type="ARBA" id="ARBA00022729"/>
    </source>
</evidence>
<dbReference type="Pfam" id="PF01391">
    <property type="entry name" value="Collagen"/>
    <property type="match status" value="1"/>
</dbReference>
<dbReference type="GO" id="GO:0031012">
    <property type="term" value="C:extracellular matrix"/>
    <property type="evidence" value="ECO:0007669"/>
    <property type="project" value="TreeGrafter"/>
</dbReference>
<accession>A0A1S3IVH1</accession>
<feature type="region of interest" description="Disordered" evidence="3">
    <location>
        <begin position="126"/>
        <end position="268"/>
    </location>
</feature>
<dbReference type="AlphaFoldDB" id="A0A1S3IVH1"/>
<protein>
    <submittedName>
        <fullName evidence="7">Collagen alpha-1(XXVI) chain-like isoform X1</fullName>
    </submittedName>
</protein>
<feature type="domain" description="EMI" evidence="5">
    <location>
        <begin position="26"/>
        <end position="93"/>
    </location>
</feature>
<dbReference type="Pfam" id="PF07546">
    <property type="entry name" value="EMI"/>
    <property type="match status" value="1"/>
</dbReference>
<keyword evidence="6" id="KW-1185">Reference proteome</keyword>
<dbReference type="Proteomes" id="UP000085678">
    <property type="component" value="Unplaced"/>
</dbReference>
<dbReference type="GO" id="GO:0030198">
    <property type="term" value="P:extracellular matrix organization"/>
    <property type="evidence" value="ECO:0007669"/>
    <property type="project" value="TreeGrafter"/>
</dbReference>
<reference evidence="7" key="1">
    <citation type="submission" date="2025-08" db="UniProtKB">
        <authorList>
            <consortium name="RefSeq"/>
        </authorList>
    </citation>
    <scope>IDENTIFICATION</scope>
    <source>
        <tissue evidence="7">Gonads</tissue>
    </source>
</reference>
<dbReference type="InParanoid" id="A0A1S3IVH1"/>
<evidence type="ECO:0000313" key="6">
    <source>
        <dbReference type="Proteomes" id="UP000085678"/>
    </source>
</evidence>
<dbReference type="KEGG" id="lak:106167345"/>
<dbReference type="OrthoDB" id="10037288at2759"/>
<dbReference type="InterPro" id="IPR050149">
    <property type="entry name" value="Collagen_superfamily"/>
</dbReference>
<dbReference type="GO" id="GO:0005615">
    <property type="term" value="C:extracellular space"/>
    <property type="evidence" value="ECO:0007669"/>
    <property type="project" value="TreeGrafter"/>
</dbReference>
<feature type="chain" id="PRO_5010317302" evidence="4">
    <location>
        <begin position="26"/>
        <end position="360"/>
    </location>
</feature>
<feature type="compositionally biased region" description="Polar residues" evidence="3">
    <location>
        <begin position="335"/>
        <end position="346"/>
    </location>
</feature>
<evidence type="ECO:0000313" key="7">
    <source>
        <dbReference type="RefSeq" id="XP_013401544.1"/>
    </source>
</evidence>
<name>A0A1S3IVH1_LINAN</name>
<feature type="compositionally biased region" description="Basic and acidic residues" evidence="3">
    <location>
        <begin position="222"/>
        <end position="240"/>
    </location>
</feature>
<sequence>MDIVSVVYINVCIFIAASGIGYSNAQRNWCPQTVTRLAPCTKMFRIPVYNRCLYGTNWCRPTSYRLIYRMTYQVKAHTKWRCCPGFRGRDCGEVCFSCSVVDDIKDRISRMESKVLNGTGTPYNQSCNCPPGPRGHHGPEGKQGPRGQPGIKGEKGMKGEPGIPPRAVLSPAPKPSVFPDLTQYSDLSGRSNPPQFPIGPPGVPGIRGLKGDRGEPGIQGPRGDRGKQGESGLKGEKGDRGAQGMKGERGLPGPTGAPGKTEETSDRRGLMELQRSMQRISEEFSRFRTEIADELTQLKLRMNLVETILLQIPEVRDSLKQKSMTPMVVPAPTFIPQTTSSPLSQNTDEKPRIPEGQISF</sequence>
<organism evidence="6 7">
    <name type="scientific">Lingula anatina</name>
    <name type="common">Brachiopod</name>
    <name type="synonym">Lingula unguis</name>
    <dbReference type="NCBI Taxonomy" id="7574"/>
    <lineage>
        <taxon>Eukaryota</taxon>
        <taxon>Metazoa</taxon>
        <taxon>Spiralia</taxon>
        <taxon>Lophotrochozoa</taxon>
        <taxon>Brachiopoda</taxon>
        <taxon>Linguliformea</taxon>
        <taxon>Lingulata</taxon>
        <taxon>Lingulida</taxon>
        <taxon>Linguloidea</taxon>
        <taxon>Lingulidae</taxon>
        <taxon>Lingula</taxon>
    </lineage>
</organism>